<organism evidence="2 3">
    <name type="scientific">Neohortaea acidophila</name>
    <dbReference type="NCBI Taxonomy" id="245834"/>
    <lineage>
        <taxon>Eukaryota</taxon>
        <taxon>Fungi</taxon>
        <taxon>Dikarya</taxon>
        <taxon>Ascomycota</taxon>
        <taxon>Pezizomycotina</taxon>
        <taxon>Dothideomycetes</taxon>
        <taxon>Dothideomycetidae</taxon>
        <taxon>Mycosphaerellales</taxon>
        <taxon>Teratosphaeriaceae</taxon>
        <taxon>Neohortaea</taxon>
    </lineage>
</organism>
<gene>
    <name evidence="2" type="ORF">BDY17DRAFT_301952</name>
</gene>
<feature type="chain" id="PRO_5025441947" description="Secreted protein" evidence="1">
    <location>
        <begin position="20"/>
        <end position="83"/>
    </location>
</feature>
<evidence type="ECO:0008006" key="4">
    <source>
        <dbReference type="Google" id="ProtNLM"/>
    </source>
</evidence>
<reference evidence="2" key="1">
    <citation type="journal article" date="2020" name="Stud. Mycol.">
        <title>101 Dothideomycetes genomes: a test case for predicting lifestyles and emergence of pathogens.</title>
        <authorList>
            <person name="Haridas S."/>
            <person name="Albert R."/>
            <person name="Binder M."/>
            <person name="Bloem J."/>
            <person name="Labutti K."/>
            <person name="Salamov A."/>
            <person name="Andreopoulos B."/>
            <person name="Baker S."/>
            <person name="Barry K."/>
            <person name="Bills G."/>
            <person name="Bluhm B."/>
            <person name="Cannon C."/>
            <person name="Castanera R."/>
            <person name="Culley D."/>
            <person name="Daum C."/>
            <person name="Ezra D."/>
            <person name="Gonzalez J."/>
            <person name="Henrissat B."/>
            <person name="Kuo A."/>
            <person name="Liang C."/>
            <person name="Lipzen A."/>
            <person name="Lutzoni F."/>
            <person name="Magnuson J."/>
            <person name="Mondo S."/>
            <person name="Nolan M."/>
            <person name="Ohm R."/>
            <person name="Pangilinan J."/>
            <person name="Park H.-J."/>
            <person name="Ramirez L."/>
            <person name="Alfaro M."/>
            <person name="Sun H."/>
            <person name="Tritt A."/>
            <person name="Yoshinaga Y."/>
            <person name="Zwiers L.-H."/>
            <person name="Turgeon B."/>
            <person name="Goodwin S."/>
            <person name="Spatafora J."/>
            <person name="Crous P."/>
            <person name="Grigoriev I."/>
        </authorList>
    </citation>
    <scope>NUCLEOTIDE SEQUENCE</scope>
    <source>
        <strain evidence="2">CBS 113389</strain>
    </source>
</reference>
<accession>A0A6A6PKJ9</accession>
<proteinExistence type="predicted"/>
<dbReference type="EMBL" id="MU001639">
    <property type="protein sequence ID" value="KAF2480532.1"/>
    <property type="molecule type" value="Genomic_DNA"/>
</dbReference>
<dbReference type="AlphaFoldDB" id="A0A6A6PKJ9"/>
<name>A0A6A6PKJ9_9PEZI</name>
<keyword evidence="3" id="KW-1185">Reference proteome</keyword>
<dbReference type="GeneID" id="54475335"/>
<keyword evidence="1" id="KW-0732">Signal</keyword>
<sequence>MKRSGRASALWCLVRRGLCSVPFVSLSAYEAIAASSRNRLSSPMTSSFGSRIASASFVSSLPILATSQNADSRRMTRPSARAA</sequence>
<protein>
    <recommendedName>
        <fullName evidence="4">Secreted protein</fullName>
    </recommendedName>
</protein>
<evidence type="ECO:0000256" key="1">
    <source>
        <dbReference type="SAM" id="SignalP"/>
    </source>
</evidence>
<feature type="signal peptide" evidence="1">
    <location>
        <begin position="1"/>
        <end position="19"/>
    </location>
</feature>
<evidence type="ECO:0000313" key="2">
    <source>
        <dbReference type="EMBL" id="KAF2480532.1"/>
    </source>
</evidence>
<dbReference type="Proteomes" id="UP000799767">
    <property type="component" value="Unassembled WGS sequence"/>
</dbReference>
<evidence type="ECO:0000313" key="3">
    <source>
        <dbReference type="Proteomes" id="UP000799767"/>
    </source>
</evidence>
<dbReference type="RefSeq" id="XP_033587102.1">
    <property type="nucleotide sequence ID" value="XM_033734333.1"/>
</dbReference>